<dbReference type="GO" id="GO:0046872">
    <property type="term" value="F:metal ion binding"/>
    <property type="evidence" value="ECO:0007669"/>
    <property type="project" value="UniProtKB-KW"/>
</dbReference>
<protein>
    <recommendedName>
        <fullName evidence="4">Peptidase M20 dimerisation domain-containing protein</fullName>
    </recommendedName>
</protein>
<reference evidence="5 6" key="1">
    <citation type="submission" date="2019-01" db="EMBL/GenBank/DDBJ databases">
        <title>Draft genome sequence of Dictyobacter sp. Uno17.</title>
        <authorList>
            <person name="Wang C.M."/>
            <person name="Zheng Y."/>
            <person name="Sakai Y."/>
            <person name="Abe K."/>
            <person name="Yokota A."/>
            <person name="Yabe S."/>
        </authorList>
    </citation>
    <scope>NUCLEOTIDE SEQUENCE [LARGE SCALE GENOMIC DNA]</scope>
    <source>
        <strain evidence="5 6">Uno17</strain>
    </source>
</reference>
<dbReference type="AlphaFoldDB" id="A0A5A5TDZ9"/>
<dbReference type="InterPro" id="IPR011650">
    <property type="entry name" value="Peptidase_M20_dimer"/>
</dbReference>
<dbReference type="Pfam" id="PF01546">
    <property type="entry name" value="Peptidase_M20"/>
    <property type="match status" value="1"/>
</dbReference>
<gene>
    <name evidence="5" type="ORF">KDI_28570</name>
</gene>
<dbReference type="InterPro" id="IPR051458">
    <property type="entry name" value="Cyt/Met_Dipeptidase"/>
</dbReference>
<dbReference type="NCBIfam" id="NF005914">
    <property type="entry name" value="PRK07907.1"/>
    <property type="match status" value="1"/>
</dbReference>
<evidence type="ECO:0000256" key="2">
    <source>
        <dbReference type="ARBA" id="ARBA00022723"/>
    </source>
</evidence>
<dbReference type="Pfam" id="PF07687">
    <property type="entry name" value="M20_dimer"/>
    <property type="match status" value="1"/>
</dbReference>
<dbReference type="EMBL" id="BIXY01000040">
    <property type="protein sequence ID" value="GCF09293.1"/>
    <property type="molecule type" value="Genomic_DNA"/>
</dbReference>
<dbReference type="OrthoDB" id="9761532at2"/>
<proteinExistence type="predicted"/>
<evidence type="ECO:0000259" key="4">
    <source>
        <dbReference type="Pfam" id="PF07687"/>
    </source>
</evidence>
<evidence type="ECO:0000256" key="3">
    <source>
        <dbReference type="ARBA" id="ARBA00022801"/>
    </source>
</evidence>
<evidence type="ECO:0000313" key="6">
    <source>
        <dbReference type="Proteomes" id="UP000322530"/>
    </source>
</evidence>
<keyword evidence="6" id="KW-1185">Reference proteome</keyword>
<organism evidence="5 6">
    <name type="scientific">Dictyobacter arantiisoli</name>
    <dbReference type="NCBI Taxonomy" id="2014874"/>
    <lineage>
        <taxon>Bacteria</taxon>
        <taxon>Bacillati</taxon>
        <taxon>Chloroflexota</taxon>
        <taxon>Ktedonobacteria</taxon>
        <taxon>Ktedonobacterales</taxon>
        <taxon>Dictyobacteraceae</taxon>
        <taxon>Dictyobacter</taxon>
    </lineage>
</organism>
<keyword evidence="1" id="KW-0645">Protease</keyword>
<keyword evidence="3" id="KW-0378">Hydrolase</keyword>
<evidence type="ECO:0000313" key="5">
    <source>
        <dbReference type="EMBL" id="GCF09293.1"/>
    </source>
</evidence>
<dbReference type="PANTHER" id="PTHR43270">
    <property type="entry name" value="BETA-ALA-HIS DIPEPTIDASE"/>
    <property type="match status" value="1"/>
</dbReference>
<name>A0A5A5TDZ9_9CHLR</name>
<dbReference type="Gene3D" id="3.40.630.10">
    <property type="entry name" value="Zn peptidases"/>
    <property type="match status" value="1"/>
</dbReference>
<evidence type="ECO:0000256" key="1">
    <source>
        <dbReference type="ARBA" id="ARBA00022670"/>
    </source>
</evidence>
<sequence>MTQIETYITGHKDQFVEDLKAWLRIPSISTAPEHNGDVLRAAEYAVEQLKQLGIKQAELIPTQGHPLVYGEWLQATGKPTLLIYGHYDVQPVDPIELWESAPFEPTIRNGNIYSRGAADDKGQVMLVLKALETLMSVNGGLPINVKVLLEGEEEAGGESIEHYIKTYPERLSCDAAFICDTHMPSTEIPALITGLRGIIYTEVEVHGARGDLHSGTYGGVAPNPLHALAIIISRLKDADGHIHIPGLFDNYQKPKHEEKEFWEQDPLHMHEAFLHEMGVSQLSGELEYPPLERVSSRPTLEVHGITGGFTGEGAKTVIPAVAKAKISLRLPPDLQLKSQEVFELFKKAVAEVAPTDVTVNVINLHGGEGVLVASDTQVMQAASAALEEVYGKSPVYLREGGSIPIAALFDEILNVPVVLMGFGLPDDNLHAPNEKYALSQFFNGIRTVVSFLQKLA</sequence>
<dbReference type="Gene3D" id="3.30.70.360">
    <property type="match status" value="1"/>
</dbReference>
<comment type="caution">
    <text evidence="5">The sequence shown here is derived from an EMBL/GenBank/DDBJ whole genome shotgun (WGS) entry which is preliminary data.</text>
</comment>
<dbReference type="SUPFAM" id="SSF53187">
    <property type="entry name" value="Zn-dependent exopeptidases"/>
    <property type="match status" value="1"/>
</dbReference>
<dbReference type="Proteomes" id="UP000322530">
    <property type="component" value="Unassembled WGS sequence"/>
</dbReference>
<keyword evidence="2" id="KW-0479">Metal-binding</keyword>
<dbReference type="InterPro" id="IPR002933">
    <property type="entry name" value="Peptidase_M20"/>
</dbReference>
<dbReference type="NCBIfam" id="NF006053">
    <property type="entry name" value="PRK08201.1"/>
    <property type="match status" value="1"/>
</dbReference>
<feature type="domain" description="Peptidase M20 dimerisation" evidence="4">
    <location>
        <begin position="193"/>
        <end position="354"/>
    </location>
</feature>
<dbReference type="NCBIfam" id="NF006579">
    <property type="entry name" value="PRK09104.1"/>
    <property type="match status" value="1"/>
</dbReference>
<dbReference type="RefSeq" id="WP_149402239.1">
    <property type="nucleotide sequence ID" value="NZ_BIXY01000040.1"/>
</dbReference>
<accession>A0A5A5TDZ9</accession>
<dbReference type="GO" id="GO:0008233">
    <property type="term" value="F:peptidase activity"/>
    <property type="evidence" value="ECO:0007669"/>
    <property type="project" value="UniProtKB-KW"/>
</dbReference>
<dbReference type="GO" id="GO:0006508">
    <property type="term" value="P:proteolysis"/>
    <property type="evidence" value="ECO:0007669"/>
    <property type="project" value="UniProtKB-KW"/>
</dbReference>
<dbReference type="PANTHER" id="PTHR43270:SF12">
    <property type="entry name" value="SUCCINYL-DIAMINOPIMELATE DESUCCINYLASE"/>
    <property type="match status" value="1"/>
</dbReference>